<comment type="caution">
    <text evidence="1">The sequence shown here is derived from an EMBL/GenBank/DDBJ whole genome shotgun (WGS) entry which is preliminary data.</text>
</comment>
<name>A0AAN6DS35_9EURO</name>
<organism evidence="1 2">
    <name type="scientific">Exophiala viscosa</name>
    <dbReference type="NCBI Taxonomy" id="2486360"/>
    <lineage>
        <taxon>Eukaryota</taxon>
        <taxon>Fungi</taxon>
        <taxon>Dikarya</taxon>
        <taxon>Ascomycota</taxon>
        <taxon>Pezizomycotina</taxon>
        <taxon>Eurotiomycetes</taxon>
        <taxon>Chaetothyriomycetidae</taxon>
        <taxon>Chaetothyriales</taxon>
        <taxon>Herpotrichiellaceae</taxon>
        <taxon>Exophiala</taxon>
    </lineage>
</organism>
<dbReference type="Proteomes" id="UP001203852">
    <property type="component" value="Unassembled WGS sequence"/>
</dbReference>
<accession>A0AAN6DS35</accession>
<gene>
    <name evidence="1" type="ORF">EDD36DRAFT_421197</name>
</gene>
<evidence type="ECO:0000313" key="2">
    <source>
        <dbReference type="Proteomes" id="UP001203852"/>
    </source>
</evidence>
<protein>
    <submittedName>
        <fullName evidence="1">Uncharacterized protein</fullName>
    </submittedName>
</protein>
<keyword evidence="2" id="KW-1185">Reference proteome</keyword>
<evidence type="ECO:0000313" key="1">
    <source>
        <dbReference type="EMBL" id="KAI1611191.1"/>
    </source>
</evidence>
<reference evidence="1" key="1">
    <citation type="journal article" date="2022" name="bioRxiv">
        <title>Deciphering the potential niche of two novel black yeast fungi from a biological soil crust based on their genomes, phenotypes, and melanin regulation.</title>
        <authorList>
            <consortium name="DOE Joint Genome Institute"/>
            <person name="Carr E.C."/>
            <person name="Barton Q."/>
            <person name="Grambo S."/>
            <person name="Sullivan M."/>
            <person name="Renfro C.M."/>
            <person name="Kuo A."/>
            <person name="Pangilinan J."/>
            <person name="Lipzen A."/>
            <person name="Keymanesh K."/>
            <person name="Savage E."/>
            <person name="Barry K."/>
            <person name="Grigoriev I.V."/>
            <person name="Riekhof W.R."/>
            <person name="Harris S.S."/>
        </authorList>
    </citation>
    <scope>NUCLEOTIDE SEQUENCE</scope>
    <source>
        <strain evidence="1">JF 03-4F</strain>
    </source>
</reference>
<sequence>MDVDKNEQRGGDAEEDEHVQRINVLLDTIRLNLSNIERTWGKDSVQYRSASEVMQECLVENVARLKKSDVRMKDVGVGGDGDGDGDVEAAIEKLMGELRISSSGG</sequence>
<dbReference type="AlphaFoldDB" id="A0AAN6DS35"/>
<dbReference type="EMBL" id="MU404357">
    <property type="protein sequence ID" value="KAI1611191.1"/>
    <property type="molecule type" value="Genomic_DNA"/>
</dbReference>
<proteinExistence type="predicted"/>